<feature type="domain" description="Rad50/SbcC-type AAA" evidence="2">
    <location>
        <begin position="5"/>
        <end position="275"/>
    </location>
</feature>
<dbReference type="AlphaFoldDB" id="W4V540"/>
<organism evidence="3 4">
    <name type="scientific">Acetivibrio straminisolvens JCM 21531</name>
    <dbReference type="NCBI Taxonomy" id="1294263"/>
    <lineage>
        <taxon>Bacteria</taxon>
        <taxon>Bacillati</taxon>
        <taxon>Bacillota</taxon>
        <taxon>Clostridia</taxon>
        <taxon>Eubacteriales</taxon>
        <taxon>Oscillospiraceae</taxon>
        <taxon>Acetivibrio</taxon>
    </lineage>
</organism>
<dbReference type="STRING" id="1294263.JCM21531_2001"/>
<dbReference type="InterPro" id="IPR027417">
    <property type="entry name" value="P-loop_NTPase"/>
</dbReference>
<dbReference type="InterPro" id="IPR038729">
    <property type="entry name" value="Rad50/SbcC_AAA"/>
</dbReference>
<comment type="caution">
    <text evidence="3">The sequence shown here is derived from an EMBL/GenBank/DDBJ whole genome shotgun (WGS) entry which is preliminary data.</text>
</comment>
<evidence type="ECO:0000313" key="4">
    <source>
        <dbReference type="Proteomes" id="UP000019109"/>
    </source>
</evidence>
<dbReference type="RefSeq" id="WP_243467361.1">
    <property type="nucleotide sequence ID" value="NZ_BAVR01000020.1"/>
</dbReference>
<dbReference type="SUPFAM" id="SSF52540">
    <property type="entry name" value="P-loop containing nucleoside triphosphate hydrolases"/>
    <property type="match status" value="1"/>
</dbReference>
<feature type="coiled-coil region" evidence="1">
    <location>
        <begin position="216"/>
        <end position="300"/>
    </location>
</feature>
<dbReference type="PANTHER" id="PTHR41259">
    <property type="entry name" value="DOUBLE-STRAND BREAK REPAIR RAD50 ATPASE, PUTATIVE-RELATED"/>
    <property type="match status" value="1"/>
</dbReference>
<accession>W4V540</accession>
<dbReference type="Pfam" id="PF13476">
    <property type="entry name" value="AAA_23"/>
    <property type="match status" value="1"/>
</dbReference>
<dbReference type="GO" id="GO:0006302">
    <property type="term" value="P:double-strand break repair"/>
    <property type="evidence" value="ECO:0007669"/>
    <property type="project" value="InterPro"/>
</dbReference>
<name>W4V540_9FIRM</name>
<dbReference type="EMBL" id="BAVR01000020">
    <property type="protein sequence ID" value="GAE88550.1"/>
    <property type="molecule type" value="Genomic_DNA"/>
</dbReference>
<evidence type="ECO:0000313" key="3">
    <source>
        <dbReference type="EMBL" id="GAE88550.1"/>
    </source>
</evidence>
<dbReference type="PANTHER" id="PTHR41259:SF1">
    <property type="entry name" value="DOUBLE-STRAND BREAK REPAIR RAD50 ATPASE, PUTATIVE-RELATED"/>
    <property type="match status" value="1"/>
</dbReference>
<gene>
    <name evidence="3" type="ORF">JCM21531_2001</name>
</gene>
<proteinExistence type="predicted"/>
<evidence type="ECO:0000256" key="1">
    <source>
        <dbReference type="SAM" id="Coils"/>
    </source>
</evidence>
<keyword evidence="4" id="KW-1185">Reference proteome</keyword>
<keyword evidence="1" id="KW-0175">Coiled coil</keyword>
<dbReference type="Proteomes" id="UP000019109">
    <property type="component" value="Unassembled WGS sequence"/>
</dbReference>
<reference evidence="3" key="1">
    <citation type="journal article" date="2014" name="Genome Announc.">
        <title>Draft Genome Sequence of Clostridium straminisolvens Strain JCM 21531T, Isolated from a Cellulose-Degrading Bacterial Community.</title>
        <authorList>
            <person name="Yuki M."/>
            <person name="Oshima K."/>
            <person name="Suda W."/>
            <person name="Sakamoto M."/>
            <person name="Kitamura K."/>
            <person name="Iida T."/>
            <person name="Hattori M."/>
            <person name="Ohkuma M."/>
        </authorList>
    </citation>
    <scope>NUCLEOTIDE SEQUENCE [LARGE SCALE GENOMIC DNA]</scope>
    <source>
        <strain evidence="3">JCM 21531</strain>
    </source>
</reference>
<protein>
    <submittedName>
        <fullName evidence="3">DNA double-strand break repair Rad50 ATPase</fullName>
    </submittedName>
</protein>
<evidence type="ECO:0000259" key="2">
    <source>
        <dbReference type="Pfam" id="PF13476"/>
    </source>
</evidence>
<sequence>MKIEKLDIKGFGKLHNLIIEFSKGFNLVYGGNEAGKTTVQWFIRGMLYSLKRGKITKSGNIPPLKRYSPWQGNFYGGSIVYTLDRGALFTVERDFNNNTVKVYDSFFNDISDSFKKSKDSGPLFALEHLGINEACFERTVFISQMDTRIDAAGSRELVDKLTNIRETGSEEISLKRAREALKDSLINYVGTERSTTRPLDIVNLKLNELWQKKKYLIEEKEKIFDIEEKVRRLYEKKRQCEKKREAITWARKVIELRRNIEKMKKQKRDIALIIKEANRYEQERDILNQELELYNRMKEQYEPYSKYAGDDPALINILYNSSKMR</sequence>
<dbReference type="GO" id="GO:0016887">
    <property type="term" value="F:ATP hydrolysis activity"/>
    <property type="evidence" value="ECO:0007669"/>
    <property type="project" value="InterPro"/>
</dbReference>
<dbReference type="Gene3D" id="3.40.50.300">
    <property type="entry name" value="P-loop containing nucleotide triphosphate hydrolases"/>
    <property type="match status" value="1"/>
</dbReference>